<evidence type="ECO:0000259" key="1">
    <source>
        <dbReference type="PROSITE" id="PS51664"/>
    </source>
</evidence>
<feature type="domain" description="YcaO" evidence="1">
    <location>
        <begin position="57"/>
        <end position="407"/>
    </location>
</feature>
<sequence length="407" mass="45204">MDITQVAERELPLALASQRIDEQLRQLSLSVHEQWSGTNVGSARVTLSRHCGASSQGCGKGLEAEARVGARFEALEHFLEQHHVRATHLSVAARLARMPALQQDILQPWLAEQPEKTLACQAYHDLDGEWLFDYPLALSLPDHADHPLPGETFDYRGLRRYSSNDGAAIGATYLEAVLHALNQSIERDALSLFFLRHYFYRQPSLLRWVSKPDPSCALGHLWRQAEQCLDAQIRVLDISSEFASRTYLALRITTETTLHGALFGAGASLDPWHAVRRAVTELVQVQLNSQVAEAKAELTLAEQQLRPFPRLHACLQLDLGTVHQAAGEVVPLPPAPPFTTVREQVAQLWADLRRHGQHAGVCEVFRGQNGISLVNVAIPGLERFHLVCSGNVVCPGPRGRSLQNRTR</sequence>
<organism evidence="2 3">
    <name type="scientific">Pseudomonas parafulva</name>
    <dbReference type="NCBI Taxonomy" id="157782"/>
    <lineage>
        <taxon>Bacteria</taxon>
        <taxon>Pseudomonadati</taxon>
        <taxon>Pseudomonadota</taxon>
        <taxon>Gammaproteobacteria</taxon>
        <taxon>Pseudomonadales</taxon>
        <taxon>Pseudomonadaceae</taxon>
        <taxon>Pseudomonas</taxon>
    </lineage>
</organism>
<reference evidence="2 3" key="1">
    <citation type="submission" date="2018-08" db="EMBL/GenBank/DDBJ databases">
        <authorList>
            <person name="Lee Y."/>
            <person name="Kakembo D."/>
        </authorList>
    </citation>
    <scope>NUCLEOTIDE SEQUENCE [LARGE SCALE GENOMIC DNA]</scope>
    <source>
        <strain evidence="2 3">JBCS1880</strain>
    </source>
</reference>
<dbReference type="AlphaFoldDB" id="A0AAI8KAB7"/>
<dbReference type="RefSeq" id="WP_039576820.1">
    <property type="nucleotide sequence ID" value="NZ_CP009747.1"/>
</dbReference>
<keyword evidence="3" id="KW-1185">Reference proteome</keyword>
<evidence type="ECO:0000313" key="2">
    <source>
        <dbReference type="EMBL" id="AXO87968.1"/>
    </source>
</evidence>
<proteinExistence type="predicted"/>
<name>A0AAI8KAB7_9PSED</name>
<gene>
    <name evidence="2" type="ORF">DZC75_08145</name>
</gene>
<dbReference type="EMBL" id="CP031641">
    <property type="protein sequence ID" value="AXO87968.1"/>
    <property type="molecule type" value="Genomic_DNA"/>
</dbReference>
<dbReference type="PANTHER" id="PTHR37809:SF1">
    <property type="entry name" value="RIBOSOMAL PROTEIN S12 METHYLTHIOTRANSFERASE ACCESSORY FACTOR YCAO"/>
    <property type="match status" value="1"/>
</dbReference>
<evidence type="ECO:0000313" key="3">
    <source>
        <dbReference type="Proteomes" id="UP000258127"/>
    </source>
</evidence>
<dbReference type="InterPro" id="IPR003776">
    <property type="entry name" value="YcaO-like_dom"/>
</dbReference>
<accession>A0AAI8KAB7</accession>
<dbReference type="Pfam" id="PF02624">
    <property type="entry name" value="YcaO"/>
    <property type="match status" value="1"/>
</dbReference>
<dbReference type="PANTHER" id="PTHR37809">
    <property type="entry name" value="RIBOSOMAL PROTEIN S12 METHYLTHIOTRANSFERASE ACCESSORY FACTOR YCAO"/>
    <property type="match status" value="1"/>
</dbReference>
<dbReference type="KEGG" id="ppv:NJ69_05325"/>
<dbReference type="Gene3D" id="3.30.1330.230">
    <property type="match status" value="1"/>
</dbReference>
<protein>
    <recommendedName>
        <fullName evidence="1">YcaO domain-containing protein</fullName>
    </recommendedName>
</protein>
<dbReference type="PROSITE" id="PS51664">
    <property type="entry name" value="YCAO"/>
    <property type="match status" value="1"/>
</dbReference>
<dbReference type="Proteomes" id="UP000258127">
    <property type="component" value="Chromosome"/>
</dbReference>